<dbReference type="Gene3D" id="3.30.70.270">
    <property type="match status" value="1"/>
</dbReference>
<proteinExistence type="predicted"/>
<dbReference type="PROSITE" id="PS50887">
    <property type="entry name" value="GGDEF"/>
    <property type="match status" value="1"/>
</dbReference>
<dbReference type="FunFam" id="3.30.70.270:FF:000001">
    <property type="entry name" value="Diguanylate cyclase domain protein"/>
    <property type="match status" value="1"/>
</dbReference>
<dbReference type="InterPro" id="IPR043128">
    <property type="entry name" value="Rev_trsase/Diguanyl_cyclase"/>
</dbReference>
<comment type="caution">
    <text evidence="3">The sequence shown here is derived from an EMBL/GenBank/DDBJ whole genome shotgun (WGS) entry which is preliminary data.</text>
</comment>
<dbReference type="Pfam" id="PF00990">
    <property type="entry name" value="GGDEF"/>
    <property type="match status" value="1"/>
</dbReference>
<evidence type="ECO:0000313" key="4">
    <source>
        <dbReference type="Proteomes" id="UP000557217"/>
    </source>
</evidence>
<dbReference type="SMART" id="SM00267">
    <property type="entry name" value="GGDEF"/>
    <property type="match status" value="1"/>
</dbReference>
<keyword evidence="1" id="KW-1133">Transmembrane helix</keyword>
<sequence length="488" mass="56792">MKYNLRVKLIVSIVILAIMSCTFLAIVSFIQLKKQTETENEFVFKRIEDSIKESLKSYEKAILLLDDNSAEKMKEYTKMLIEKYNENPNFDEWDFQGLNQALGMHIYIINKENVITHSSFEQDIGLDFTKCCKKLTTLLNERRATGEFYHDALDIEQQTGELKKFSYMATPDKKYVIELSYSLNENNIFKAFNFFNHIQELKELYPFIYDIHILNIGGLTLGKSTNERRLTEKEKEAFDRTLSSKQPTEIDYYWNGTPATFRYMFYESEFDRDFAQNKVIEIIYDEKLWNANLHQIKKMFVIQLIIIFSFVLVLSFVIARPMYLAYHDRLTGLANRSAFDEFITAIKTKKGKKTAFFMIDLDHFKEVNDVLGHQSGDVLLKKVAQIIRTLIPKNGEAYRYGGDEFIVVLNSTTTEEAKELAQKIITEINQLVKQNTDIDNLGVSASIGISFYPDDGDNKYLLYKKADVALYTAKEKGKGQYSIFKTEY</sequence>
<name>A0A840PPM0_URETH</name>
<dbReference type="CDD" id="cd01949">
    <property type="entry name" value="GGDEF"/>
    <property type="match status" value="1"/>
</dbReference>
<gene>
    <name evidence="3" type="ORF">HNR36_000365</name>
</gene>
<evidence type="ECO:0000313" key="3">
    <source>
        <dbReference type="EMBL" id="MBB5147983.1"/>
    </source>
</evidence>
<keyword evidence="4" id="KW-1185">Reference proteome</keyword>
<organism evidence="3 4">
    <name type="scientific">Ureibacillus thermosphaericus</name>
    <dbReference type="NCBI Taxonomy" id="51173"/>
    <lineage>
        <taxon>Bacteria</taxon>
        <taxon>Bacillati</taxon>
        <taxon>Bacillota</taxon>
        <taxon>Bacilli</taxon>
        <taxon>Bacillales</taxon>
        <taxon>Caryophanaceae</taxon>
        <taxon>Ureibacillus</taxon>
    </lineage>
</organism>
<dbReference type="PROSITE" id="PS51257">
    <property type="entry name" value="PROKAR_LIPOPROTEIN"/>
    <property type="match status" value="1"/>
</dbReference>
<protein>
    <submittedName>
        <fullName evidence="3">Diguanylate cyclase (GGDEF)-like protein</fullName>
    </submittedName>
</protein>
<dbReference type="NCBIfam" id="TIGR00254">
    <property type="entry name" value="GGDEF"/>
    <property type="match status" value="1"/>
</dbReference>
<dbReference type="Proteomes" id="UP000557217">
    <property type="component" value="Unassembled WGS sequence"/>
</dbReference>
<dbReference type="RefSeq" id="WP_168411875.1">
    <property type="nucleotide sequence ID" value="NZ_JAAXPW010000002.1"/>
</dbReference>
<feature type="domain" description="GGDEF" evidence="2">
    <location>
        <begin position="352"/>
        <end position="486"/>
    </location>
</feature>
<dbReference type="SUPFAM" id="SSF55073">
    <property type="entry name" value="Nucleotide cyclase"/>
    <property type="match status" value="1"/>
</dbReference>
<reference evidence="3 4" key="1">
    <citation type="submission" date="2020-08" db="EMBL/GenBank/DDBJ databases">
        <title>Genomic Encyclopedia of Type Strains, Phase IV (KMG-IV): sequencing the most valuable type-strain genomes for metagenomic binning, comparative biology and taxonomic classification.</title>
        <authorList>
            <person name="Goeker M."/>
        </authorList>
    </citation>
    <scope>NUCLEOTIDE SEQUENCE [LARGE SCALE GENOMIC DNA]</scope>
    <source>
        <strain evidence="3 4">DSM 10633</strain>
    </source>
</reference>
<accession>A0A840PPM0</accession>
<evidence type="ECO:0000256" key="1">
    <source>
        <dbReference type="SAM" id="Phobius"/>
    </source>
</evidence>
<dbReference type="EMBL" id="JACHGZ010000002">
    <property type="protein sequence ID" value="MBB5147983.1"/>
    <property type="molecule type" value="Genomic_DNA"/>
</dbReference>
<dbReference type="InterPro" id="IPR052163">
    <property type="entry name" value="DGC-Regulatory_Protein"/>
</dbReference>
<dbReference type="InterPro" id="IPR029787">
    <property type="entry name" value="Nucleotide_cyclase"/>
</dbReference>
<feature type="transmembrane region" description="Helical" evidence="1">
    <location>
        <begin position="300"/>
        <end position="319"/>
    </location>
</feature>
<dbReference type="PANTHER" id="PTHR46663:SF4">
    <property type="entry name" value="DIGUANYLATE CYCLASE DGCT-RELATED"/>
    <property type="match status" value="1"/>
</dbReference>
<feature type="transmembrane region" description="Helical" evidence="1">
    <location>
        <begin position="7"/>
        <end position="30"/>
    </location>
</feature>
<dbReference type="InterPro" id="IPR000160">
    <property type="entry name" value="GGDEF_dom"/>
</dbReference>
<dbReference type="PANTHER" id="PTHR46663">
    <property type="entry name" value="DIGUANYLATE CYCLASE DGCT-RELATED"/>
    <property type="match status" value="1"/>
</dbReference>
<keyword evidence="1" id="KW-0812">Transmembrane</keyword>
<dbReference type="AlphaFoldDB" id="A0A840PPM0"/>
<evidence type="ECO:0000259" key="2">
    <source>
        <dbReference type="PROSITE" id="PS50887"/>
    </source>
</evidence>
<keyword evidence="1" id="KW-0472">Membrane</keyword>